<evidence type="ECO:0000313" key="2">
    <source>
        <dbReference type="Proteomes" id="UP001140513"/>
    </source>
</evidence>
<dbReference type="AlphaFoldDB" id="A0A9W9CF05"/>
<dbReference type="EMBL" id="JAPEUX010000002">
    <property type="protein sequence ID" value="KAJ4358475.1"/>
    <property type="molecule type" value="Genomic_DNA"/>
</dbReference>
<dbReference type="GeneID" id="80906589"/>
<keyword evidence="2" id="KW-1185">Reference proteome</keyword>
<dbReference type="RefSeq" id="XP_056075334.1">
    <property type="nucleotide sequence ID" value="XM_056211861.1"/>
</dbReference>
<sequence length="89" mass="9535">MVIDHPDPLQAVPSLLQQPAHIALPPPQHACTVTGELSLDGPSYNTEQLAVETNTRQYTPADAVAKVSNKQCLSEPALMAEYAWNVIGA</sequence>
<comment type="caution">
    <text evidence="1">The sequence shown here is derived from an EMBL/GenBank/DDBJ whole genome shotgun (WGS) entry which is preliminary data.</text>
</comment>
<accession>A0A9W9CF05</accession>
<protein>
    <submittedName>
        <fullName evidence="1">Uncharacterized protein</fullName>
    </submittedName>
</protein>
<proteinExistence type="predicted"/>
<evidence type="ECO:0000313" key="1">
    <source>
        <dbReference type="EMBL" id="KAJ4358475.1"/>
    </source>
</evidence>
<dbReference type="Proteomes" id="UP001140513">
    <property type="component" value="Unassembled WGS sequence"/>
</dbReference>
<organism evidence="1 2">
    <name type="scientific">Didymosphaeria variabile</name>
    <dbReference type="NCBI Taxonomy" id="1932322"/>
    <lineage>
        <taxon>Eukaryota</taxon>
        <taxon>Fungi</taxon>
        <taxon>Dikarya</taxon>
        <taxon>Ascomycota</taxon>
        <taxon>Pezizomycotina</taxon>
        <taxon>Dothideomycetes</taxon>
        <taxon>Pleosporomycetidae</taxon>
        <taxon>Pleosporales</taxon>
        <taxon>Massarineae</taxon>
        <taxon>Didymosphaeriaceae</taxon>
        <taxon>Didymosphaeria</taxon>
    </lineage>
</organism>
<reference evidence="1" key="1">
    <citation type="submission" date="2022-10" db="EMBL/GenBank/DDBJ databases">
        <title>Tapping the CABI collections for fungal endophytes: first genome assemblies for Collariella, Neodidymelliopsis, Ascochyta clinopodiicola, Didymella pomorum, Didymosphaeria variabile, Neocosmospora piperis and Neocucurbitaria cava.</title>
        <authorList>
            <person name="Hill R."/>
        </authorList>
    </citation>
    <scope>NUCLEOTIDE SEQUENCE</scope>
    <source>
        <strain evidence="1">IMI 356815</strain>
    </source>
</reference>
<gene>
    <name evidence="1" type="ORF">N0V89_003059</name>
</gene>
<name>A0A9W9CF05_9PLEO</name>